<gene>
    <name evidence="9" type="ORF">CQA01_43710</name>
</gene>
<keyword evidence="2 7" id="KW-0813">Transport</keyword>
<keyword evidence="5 7" id="KW-0472">Membrane</keyword>
<comment type="similarity">
    <text evidence="7">Belongs to the TonB-dependent receptor family.</text>
</comment>
<comment type="caution">
    <text evidence="9">The sequence shown here is derived from an EMBL/GenBank/DDBJ whole genome shotgun (WGS) entry which is preliminary data.</text>
</comment>
<evidence type="ECO:0000256" key="3">
    <source>
        <dbReference type="ARBA" id="ARBA00022452"/>
    </source>
</evidence>
<keyword evidence="4 7" id="KW-0812">Transmembrane</keyword>
<accession>A0A512CHZ1</accession>
<sequence>MMLVNFASIMQAKGVYKGKEEVSIRLSASELSVQQFFIEVERETPFKFSYENKELDKSEIIQFKYKTGTVEDRLKDVGQQSSLSFRKMNHIIHVALNEPAEVRSIEEADWGQVSGTVTDENGEPLPGASVTVAGTAAGTVTDLDGNYNITVPDGATLIFSYIGFEAMRVSVDNRTKIDVSLQADISSLDEVVVVGYGTVNKRDLTSAISQVSGKDIENRFTSRIDEALQGKLAGVSVQQTSGLPGAAPVIRIRGTSSITEGNQPLWVVDGMPIEDANIIANINMSDAESVEVLKDAAAAAIYGSRASNGVVIITTKKGKSGKTNISYNMRYGIQEPEKLVDFVSGPEHAELLAEWRAWRWESTGGDPNEPNASRPANMRIDPNWLTGDVPNYNIQDHLFRTASIQNHNISLSGGNDKTTYFMSLDYLDQEGIAVGTSFERFSIRTNVESKVTDLITIGLNIAGSTSTQIDANSEGKDRNINTSLRHGALVDASDFYFLDDGFTFRNDYSFEYGLGNASSSIYQLNNLSQEFTRPQALVNTHIDFNLIEGLVLKMAGYYRYNSLKFSERRDMILGGGNSGAAISNEFQNNWTLESTLNYIKQIGKHSITGLLGYSSQKDYTEFSSLSGRGFPNDLSLTLNNATEISSWNEGINEWSLISTFARTTYGYDSRYLFTASIRRDGSSRFGSNNKWGLFPSVSAAWNIANEAFLRDNSIFSNLKLRASYGKTGNNRIGNYRHYATLANANAVLGSGEVLVSGLTPGGFENRDLTWEKTATTNIGIDLGFLSDRINLSIDAYEALTDDLLLSTPLPLTTGFSSTILNVGDVSNRGIEIELNTRNITTSDFEWSTTFNYSFNKNEVLKMGQNDAPIIDGEWYSRVSYTGVGEAIGSFYMWETDGIFQNEAEVEAGPIFKNEEVGDVRFKDQDGDGDVDEDDRRIVGQPMPKWQFGFTNNLRYKDFDFSIFINGSGGHQIYNAQARYYDRASATDNNLMARWANRWRSEANPGDGITPKISSTTGTNGTDEEQDAWLYDADWWRIKNITLGYNLPETLLSKIRVSRLRVYVSADNLFLKTDYVGYNTEGVFAPGAANRGANQTEASASGSWGYDFGTLPLPRTFAVGLNLTF</sequence>
<organism evidence="9 10">
    <name type="scientific">Cyclobacterium qasimii</name>
    <dbReference type="NCBI Taxonomy" id="1350429"/>
    <lineage>
        <taxon>Bacteria</taxon>
        <taxon>Pseudomonadati</taxon>
        <taxon>Bacteroidota</taxon>
        <taxon>Cytophagia</taxon>
        <taxon>Cytophagales</taxon>
        <taxon>Cyclobacteriaceae</taxon>
        <taxon>Cyclobacterium</taxon>
    </lineage>
</organism>
<dbReference type="Pfam" id="PF07715">
    <property type="entry name" value="Plug"/>
    <property type="match status" value="1"/>
</dbReference>
<dbReference type="InterPro" id="IPR036942">
    <property type="entry name" value="Beta-barrel_TonB_sf"/>
</dbReference>
<dbReference type="InterPro" id="IPR008969">
    <property type="entry name" value="CarboxyPept-like_regulatory"/>
</dbReference>
<name>A0A512CHZ1_9BACT</name>
<feature type="domain" description="TonB-dependent receptor plug" evidence="8">
    <location>
        <begin position="201"/>
        <end position="310"/>
    </location>
</feature>
<dbReference type="Gene3D" id="2.60.40.1120">
    <property type="entry name" value="Carboxypeptidase-like, regulatory domain"/>
    <property type="match status" value="1"/>
</dbReference>
<dbReference type="AlphaFoldDB" id="A0A512CHZ1"/>
<dbReference type="Proteomes" id="UP000321301">
    <property type="component" value="Unassembled WGS sequence"/>
</dbReference>
<dbReference type="FunFam" id="2.60.40.1120:FF:000003">
    <property type="entry name" value="Outer membrane protein Omp121"/>
    <property type="match status" value="1"/>
</dbReference>
<keyword evidence="6 7" id="KW-0998">Cell outer membrane</keyword>
<dbReference type="NCBIfam" id="TIGR04056">
    <property type="entry name" value="OMP_RagA_SusC"/>
    <property type="match status" value="1"/>
</dbReference>
<evidence type="ECO:0000256" key="2">
    <source>
        <dbReference type="ARBA" id="ARBA00022448"/>
    </source>
</evidence>
<evidence type="ECO:0000256" key="5">
    <source>
        <dbReference type="ARBA" id="ARBA00023136"/>
    </source>
</evidence>
<keyword evidence="10" id="KW-1185">Reference proteome</keyword>
<dbReference type="EMBL" id="BJYV01000028">
    <property type="protein sequence ID" value="GEO23837.1"/>
    <property type="molecule type" value="Genomic_DNA"/>
</dbReference>
<evidence type="ECO:0000256" key="7">
    <source>
        <dbReference type="PROSITE-ProRule" id="PRU01360"/>
    </source>
</evidence>
<evidence type="ECO:0000256" key="1">
    <source>
        <dbReference type="ARBA" id="ARBA00004571"/>
    </source>
</evidence>
<dbReference type="SUPFAM" id="SSF56935">
    <property type="entry name" value="Porins"/>
    <property type="match status" value="1"/>
</dbReference>
<evidence type="ECO:0000256" key="6">
    <source>
        <dbReference type="ARBA" id="ARBA00023237"/>
    </source>
</evidence>
<dbReference type="SUPFAM" id="SSF49464">
    <property type="entry name" value="Carboxypeptidase regulatory domain-like"/>
    <property type="match status" value="1"/>
</dbReference>
<dbReference type="NCBIfam" id="TIGR04057">
    <property type="entry name" value="SusC_RagA_signa"/>
    <property type="match status" value="1"/>
</dbReference>
<proteinExistence type="inferred from homology"/>
<dbReference type="InterPro" id="IPR039426">
    <property type="entry name" value="TonB-dep_rcpt-like"/>
</dbReference>
<dbReference type="PROSITE" id="PS52016">
    <property type="entry name" value="TONB_DEPENDENT_REC_3"/>
    <property type="match status" value="1"/>
</dbReference>
<protein>
    <submittedName>
        <fullName evidence="9">SusC/RagA family TonB-linked outer membrane protein</fullName>
    </submittedName>
</protein>
<dbReference type="Gene3D" id="2.170.130.10">
    <property type="entry name" value="TonB-dependent receptor, plug domain"/>
    <property type="match status" value="1"/>
</dbReference>
<dbReference type="GO" id="GO:0009279">
    <property type="term" value="C:cell outer membrane"/>
    <property type="evidence" value="ECO:0007669"/>
    <property type="project" value="UniProtKB-SubCell"/>
</dbReference>
<evidence type="ECO:0000313" key="9">
    <source>
        <dbReference type="EMBL" id="GEO23837.1"/>
    </source>
</evidence>
<dbReference type="FunFam" id="2.170.130.10:FF:000008">
    <property type="entry name" value="SusC/RagA family TonB-linked outer membrane protein"/>
    <property type="match status" value="1"/>
</dbReference>
<dbReference type="Gene3D" id="2.40.170.20">
    <property type="entry name" value="TonB-dependent receptor, beta-barrel domain"/>
    <property type="match status" value="1"/>
</dbReference>
<dbReference type="InterPro" id="IPR037066">
    <property type="entry name" value="Plug_dom_sf"/>
</dbReference>
<keyword evidence="3 7" id="KW-1134">Transmembrane beta strand</keyword>
<dbReference type="InterPro" id="IPR023997">
    <property type="entry name" value="TonB-dep_OMP_SusC/RagA_CS"/>
</dbReference>
<comment type="subcellular location">
    <subcellularLocation>
        <location evidence="1 7">Cell outer membrane</location>
        <topology evidence="1 7">Multi-pass membrane protein</topology>
    </subcellularLocation>
</comment>
<evidence type="ECO:0000256" key="4">
    <source>
        <dbReference type="ARBA" id="ARBA00022692"/>
    </source>
</evidence>
<dbReference type="Pfam" id="PF13715">
    <property type="entry name" value="CarbopepD_reg_2"/>
    <property type="match status" value="1"/>
</dbReference>
<evidence type="ECO:0000259" key="8">
    <source>
        <dbReference type="Pfam" id="PF07715"/>
    </source>
</evidence>
<evidence type="ECO:0000313" key="10">
    <source>
        <dbReference type="Proteomes" id="UP000321301"/>
    </source>
</evidence>
<reference evidence="9 10" key="1">
    <citation type="submission" date="2019-07" db="EMBL/GenBank/DDBJ databases">
        <title>Whole genome shotgun sequence of Cyclobacterium qasimii NBRC 106168.</title>
        <authorList>
            <person name="Hosoyama A."/>
            <person name="Uohara A."/>
            <person name="Ohji S."/>
            <person name="Ichikawa N."/>
        </authorList>
    </citation>
    <scope>NUCLEOTIDE SEQUENCE [LARGE SCALE GENOMIC DNA]</scope>
    <source>
        <strain evidence="9 10">NBRC 106168</strain>
    </source>
</reference>
<dbReference type="InterPro" id="IPR023996">
    <property type="entry name" value="TonB-dep_OMP_SusC/RagA"/>
</dbReference>
<dbReference type="InterPro" id="IPR012910">
    <property type="entry name" value="Plug_dom"/>
</dbReference>